<comment type="catalytic activity">
    <reaction evidence="8">
        <text>6-carboxy-5,6,7,8-tetrahydropterin + H(+) = 7-carboxy-7-carbaguanine + NH4(+)</text>
        <dbReference type="Rhea" id="RHEA:27974"/>
        <dbReference type="ChEBI" id="CHEBI:15378"/>
        <dbReference type="ChEBI" id="CHEBI:28938"/>
        <dbReference type="ChEBI" id="CHEBI:61032"/>
        <dbReference type="ChEBI" id="CHEBI:61036"/>
        <dbReference type="EC" id="4.3.99.3"/>
    </reaction>
</comment>
<comment type="pathway">
    <text evidence="8">Purine metabolism; 7-cyano-7-deazaguanine biosynthesis.</text>
</comment>
<evidence type="ECO:0000256" key="4">
    <source>
        <dbReference type="ARBA" id="ARBA00022842"/>
    </source>
</evidence>
<name>A0A0M2JTH2_9MYCO</name>
<dbReference type="CDD" id="cd01335">
    <property type="entry name" value="Radical_SAM"/>
    <property type="match status" value="1"/>
</dbReference>
<dbReference type="SFLD" id="SFLDS00029">
    <property type="entry name" value="Radical_SAM"/>
    <property type="match status" value="1"/>
</dbReference>
<accession>A0A0M2JTH2</accession>
<evidence type="ECO:0000259" key="9">
    <source>
        <dbReference type="PROSITE" id="PS51918"/>
    </source>
</evidence>
<feature type="binding site" evidence="8">
    <location>
        <begin position="38"/>
        <end position="40"/>
    </location>
    <ligand>
        <name>S-adenosyl-L-methionine</name>
        <dbReference type="ChEBI" id="CHEBI:59789"/>
    </ligand>
</feature>
<evidence type="ECO:0000256" key="7">
    <source>
        <dbReference type="ARBA" id="ARBA00023239"/>
    </source>
</evidence>
<dbReference type="InterPro" id="IPR058240">
    <property type="entry name" value="rSAM_sf"/>
</dbReference>
<feature type="binding site" evidence="8">
    <location>
        <begin position="130"/>
        <end position="132"/>
    </location>
    <ligand>
        <name>S-adenosyl-L-methionine</name>
        <dbReference type="ChEBI" id="CHEBI:59789"/>
    </ligand>
</feature>
<dbReference type="PATRIC" id="fig|1807.13.peg.4731"/>
<comment type="cofactor">
    <cofactor evidence="8">
        <name>Mg(2+)</name>
        <dbReference type="ChEBI" id="CHEBI:18420"/>
    </cofactor>
</comment>
<dbReference type="GO" id="GO:1904047">
    <property type="term" value="F:S-adenosyl-L-methionine binding"/>
    <property type="evidence" value="ECO:0007669"/>
    <property type="project" value="UniProtKB-UniRule"/>
</dbReference>
<evidence type="ECO:0000256" key="8">
    <source>
        <dbReference type="HAMAP-Rule" id="MF_00917"/>
    </source>
</evidence>
<feature type="domain" description="Radical SAM core" evidence="9">
    <location>
        <begin position="19"/>
        <end position="230"/>
    </location>
</feature>
<evidence type="ECO:0000313" key="11">
    <source>
        <dbReference type="Proteomes" id="UP000034150"/>
    </source>
</evidence>
<dbReference type="Proteomes" id="UP000034150">
    <property type="component" value="Unassembled WGS sequence"/>
</dbReference>
<keyword evidence="6 8" id="KW-0411">Iron-sulfur</keyword>
<comment type="cofactor">
    <cofactor evidence="8">
        <name>S-adenosyl-L-methionine</name>
        <dbReference type="ChEBI" id="CHEBI:59789"/>
    </cofactor>
    <text evidence="8">Binds 1 S-adenosyl-L-methionine per subunit.</text>
</comment>
<dbReference type="SUPFAM" id="SSF102114">
    <property type="entry name" value="Radical SAM enzymes"/>
    <property type="match status" value="1"/>
</dbReference>
<comment type="caution">
    <text evidence="8">Lacks conserved residue(s) required for the propagation of feature annotation.</text>
</comment>
<dbReference type="Gene3D" id="3.20.20.70">
    <property type="entry name" value="Aldolase class I"/>
    <property type="match status" value="1"/>
</dbReference>
<evidence type="ECO:0000256" key="6">
    <source>
        <dbReference type="ARBA" id="ARBA00023014"/>
    </source>
</evidence>
<keyword evidence="4 8" id="KW-0460">Magnesium</keyword>
<comment type="subunit">
    <text evidence="8">Homodimer.</text>
</comment>
<dbReference type="AlphaFoldDB" id="A0A0M2JTH2"/>
<protein>
    <recommendedName>
        <fullName evidence="8">7-carboxy-7-deazaguanine synthase</fullName>
        <shortName evidence="8">CDG synthase</shortName>
        <ecNumber evidence="8">4.3.99.3</ecNumber>
    </recommendedName>
    <alternativeName>
        <fullName evidence="8">Queuosine biosynthesis protein QueE</fullName>
    </alternativeName>
</protein>
<dbReference type="HAMAP" id="MF_00917">
    <property type="entry name" value="QueE"/>
    <property type="match status" value="1"/>
</dbReference>
<dbReference type="PANTHER" id="PTHR42836">
    <property type="entry name" value="7-CARBOXY-7-DEAZAGUANINE SYNTHASE"/>
    <property type="match status" value="1"/>
</dbReference>
<keyword evidence="2 8" id="KW-0949">S-adenosyl-L-methionine</keyword>
<dbReference type="GO" id="GO:0016840">
    <property type="term" value="F:carbon-nitrogen lyase activity"/>
    <property type="evidence" value="ECO:0007669"/>
    <property type="project" value="UniProtKB-UniRule"/>
</dbReference>
<feature type="binding site" evidence="8">
    <location>
        <position position="81"/>
    </location>
    <ligand>
        <name>S-adenosyl-L-methionine</name>
        <dbReference type="ChEBI" id="CHEBI:59789"/>
    </ligand>
</feature>
<reference evidence="10 11" key="1">
    <citation type="journal article" date="2015" name="Genome Announc.">
        <title>Draft Genome Sequence of Mycobacterium obuense Strain UC1, Isolated from Patient Sputum.</title>
        <authorList>
            <person name="Greninger A.L."/>
            <person name="Cunningham G."/>
            <person name="Hsu E.D."/>
            <person name="Yu J.M."/>
            <person name="Chiu C.Y."/>
            <person name="Miller S."/>
        </authorList>
    </citation>
    <scope>NUCLEOTIDE SEQUENCE [LARGE SCALE GENOMIC DNA]</scope>
    <source>
        <strain evidence="10 11">UC1</strain>
    </source>
</reference>
<keyword evidence="1 8" id="KW-0004">4Fe-4S</keyword>
<feature type="binding site" evidence="8">
    <location>
        <position position="32"/>
    </location>
    <ligand>
        <name>[4Fe-4S] cluster</name>
        <dbReference type="ChEBI" id="CHEBI:49883"/>
        <note>4Fe-4S-S-AdoMet</note>
    </ligand>
</feature>
<proteinExistence type="inferred from homology"/>
<dbReference type="EC" id="4.3.99.3" evidence="8"/>
<keyword evidence="11" id="KW-1185">Reference proteome</keyword>
<feature type="binding site" evidence="8">
    <location>
        <position position="39"/>
    </location>
    <ligand>
        <name>[4Fe-4S] cluster</name>
        <dbReference type="ChEBI" id="CHEBI:49883"/>
        <note>4Fe-4S-S-AdoMet</note>
    </ligand>
</feature>
<feature type="binding site" evidence="8">
    <location>
        <position position="41"/>
    </location>
    <ligand>
        <name>Mg(2+)</name>
        <dbReference type="ChEBI" id="CHEBI:18420"/>
    </ligand>
</feature>
<evidence type="ECO:0000256" key="3">
    <source>
        <dbReference type="ARBA" id="ARBA00022723"/>
    </source>
</evidence>
<evidence type="ECO:0000256" key="1">
    <source>
        <dbReference type="ARBA" id="ARBA00022485"/>
    </source>
</evidence>
<comment type="caution">
    <text evidence="10">The sequence shown here is derived from an EMBL/GenBank/DDBJ whole genome shotgun (WGS) entry which is preliminary data.</text>
</comment>
<feature type="binding site" evidence="8">
    <location>
        <position position="36"/>
    </location>
    <ligand>
        <name>[4Fe-4S] cluster</name>
        <dbReference type="ChEBI" id="CHEBI:49883"/>
        <note>4Fe-4S-S-AdoMet</note>
    </ligand>
</feature>
<keyword evidence="5 8" id="KW-0408">Iron</keyword>
<comment type="function">
    <text evidence="8">Catalyzes the complex heterocyclic radical-mediated conversion of 6-carboxy-5,6,7,8-tetrahydropterin (CPH4) to 7-carboxy-7-deazaguanine (CDG), a step common to the biosynthetic pathways of all 7-deazapurine-containing compounds.</text>
</comment>
<comment type="cofactor">
    <cofactor evidence="8">
        <name>[4Fe-4S] cluster</name>
        <dbReference type="ChEBI" id="CHEBI:49883"/>
    </cofactor>
    <text evidence="8">Binds 1 [4Fe-4S] cluster. The cluster is coordinated with 3 cysteines and an exchangeable S-adenosyl-L-methionine.</text>
</comment>
<dbReference type="EMBL" id="LAUZ02000072">
    <property type="protein sequence ID" value="KKF00323.1"/>
    <property type="molecule type" value="Genomic_DNA"/>
</dbReference>
<dbReference type="Pfam" id="PF04055">
    <property type="entry name" value="Radical_SAM"/>
    <property type="match status" value="1"/>
</dbReference>
<dbReference type="GO" id="GO:0000287">
    <property type="term" value="F:magnesium ion binding"/>
    <property type="evidence" value="ECO:0007669"/>
    <property type="project" value="UniProtKB-UniRule"/>
</dbReference>
<feature type="binding site" evidence="8">
    <location>
        <position position="28"/>
    </location>
    <ligand>
        <name>substrate</name>
    </ligand>
</feature>
<comment type="similarity">
    <text evidence="8">Belongs to the radical SAM superfamily. 7-carboxy-7-deazaguanine synthase family.</text>
</comment>
<dbReference type="UniPathway" id="UPA00391"/>
<dbReference type="InterPro" id="IPR007197">
    <property type="entry name" value="rSAM"/>
</dbReference>
<dbReference type="PANTHER" id="PTHR42836:SF1">
    <property type="entry name" value="7-CARBOXY-7-DEAZAGUANINE SYNTHASE"/>
    <property type="match status" value="1"/>
</dbReference>
<dbReference type="GO" id="GO:0008616">
    <property type="term" value="P:tRNA queuosine(34) biosynthetic process"/>
    <property type="evidence" value="ECO:0007669"/>
    <property type="project" value="UniProtKB-UniRule"/>
</dbReference>
<dbReference type="PROSITE" id="PS51918">
    <property type="entry name" value="RADICAL_SAM"/>
    <property type="match status" value="1"/>
</dbReference>
<dbReference type="PIRSF" id="PIRSF000370">
    <property type="entry name" value="QueE"/>
    <property type="match status" value="1"/>
</dbReference>
<feature type="binding site" evidence="8">
    <location>
        <begin position="13"/>
        <end position="15"/>
    </location>
    <ligand>
        <name>substrate</name>
    </ligand>
</feature>
<keyword evidence="8" id="KW-0671">Queuosine biosynthesis</keyword>
<dbReference type="GO" id="GO:0051539">
    <property type="term" value="F:4 iron, 4 sulfur cluster binding"/>
    <property type="evidence" value="ECO:0007669"/>
    <property type="project" value="UniProtKB-UniRule"/>
</dbReference>
<evidence type="ECO:0000256" key="2">
    <source>
        <dbReference type="ARBA" id="ARBA00022691"/>
    </source>
</evidence>
<feature type="binding site" evidence="8">
    <location>
        <position position="79"/>
    </location>
    <ligand>
        <name>substrate</name>
    </ligand>
</feature>
<dbReference type="InterPro" id="IPR013785">
    <property type="entry name" value="Aldolase_TIM"/>
</dbReference>
<keyword evidence="7 8" id="KW-0456">Lyase</keyword>
<dbReference type="RefSeq" id="WP_046364654.1">
    <property type="nucleotide sequence ID" value="NZ_LAUZ02000072.1"/>
</dbReference>
<keyword evidence="3 8" id="KW-0479">Metal-binding</keyword>
<evidence type="ECO:0000313" key="10">
    <source>
        <dbReference type="EMBL" id="KKF00323.1"/>
    </source>
</evidence>
<organism evidence="10 11">
    <name type="scientific">Mycolicibacterium obuense</name>
    <dbReference type="NCBI Taxonomy" id="1807"/>
    <lineage>
        <taxon>Bacteria</taxon>
        <taxon>Bacillati</taxon>
        <taxon>Actinomycetota</taxon>
        <taxon>Actinomycetes</taxon>
        <taxon>Mycobacteriales</taxon>
        <taxon>Mycobacteriaceae</taxon>
        <taxon>Mycolicibacterium</taxon>
    </lineage>
</organism>
<dbReference type="InterPro" id="IPR024924">
    <property type="entry name" value="7-CO-7-deazaguanine_synth-like"/>
</dbReference>
<sequence>MTLYVSEVFGPTVQGEGPYMGRRAMFVRLGGCNLSCSWCDTPYTWNGARFDLRHEIAPQSSESVLVQLDEWADGIVVITGGEPLLQASYPEFLILLRALRNRGREVHVESNGTIFPPHEVLEMLDVVVLSPKLANAGKHRGGQSAAMHAGWATVVAEREVYLKIVCRNGADVASVAELAEDIGWPRDRVWVMPEGTRPETIAASITEIADAAIAFGVNVSSRLQVLAWGDVRGH</sequence>
<gene>
    <name evidence="8" type="primary">queE</name>
    <name evidence="10" type="ORF">WN67_19325</name>
</gene>
<evidence type="ECO:0000256" key="5">
    <source>
        <dbReference type="ARBA" id="ARBA00023004"/>
    </source>
</evidence>